<evidence type="ECO:0000256" key="9">
    <source>
        <dbReference type="PIRSR" id="PIRSR602401-1"/>
    </source>
</evidence>
<dbReference type="Proteomes" id="UP000623467">
    <property type="component" value="Unassembled WGS sequence"/>
</dbReference>
<keyword evidence="11" id="KW-0732">Signal</keyword>
<feature type="binding site" description="axial binding residue" evidence="9">
    <location>
        <position position="440"/>
    </location>
    <ligand>
        <name>heme</name>
        <dbReference type="ChEBI" id="CHEBI:30413"/>
    </ligand>
    <ligandPart>
        <name>Fe</name>
        <dbReference type="ChEBI" id="CHEBI:18248"/>
    </ligandPart>
</feature>
<comment type="pathway">
    <text evidence="2">Secondary metabolite biosynthesis.</text>
</comment>
<proteinExistence type="inferred from homology"/>
<dbReference type="PRINTS" id="PR00385">
    <property type="entry name" value="P450"/>
</dbReference>
<dbReference type="InterPro" id="IPR001128">
    <property type="entry name" value="Cyt_P450"/>
</dbReference>
<sequence length="505" mass="55837">MQSSTTTSVILPLAAVLFFVHQFFRKQRGLPPGPPGFPFIGLPPKNALQMPTSTEWIRFADWGNKWGGLCSVTLLGKPIMIINSASVMEDVDSKGAVFSTRPRLPMAGELVGYDQTLVLMPYGPRFRTFRKYFAKLIGTPNAMQTFIPLVETETLRFLKRLLLKPSADSISGHLRKLTGAIILRITYGIEVEEEEDPFVTLIEKANDNFNVATTPGKSKCAFLVDVFPAMLHLPEFLAPFKQTARVWARATKNMVEAPYLLVRRQMDAGTAPVSFVSSLLEDEEKLNDEDVHNIRYTAASLYGGGADTTAASLYAFFLAMVLNPDVQRTAQAEIDSVVGSARLPRYADREQLPYTLAVVTELLRWHSVAPLGVPHAAIEDTVVNGYLIPKGSVIIANLWNMLNDPKTYPSPEKFDPTRWLATPPQRDPRTICFGFGRRRCPGQELAETSLFLCIAQTLATFDIARGVGPIPSHENTQGTISHPKPFDCLVTPRSERAVALISAEA</sequence>
<dbReference type="PRINTS" id="PR00463">
    <property type="entry name" value="EP450I"/>
</dbReference>
<dbReference type="InterPro" id="IPR002401">
    <property type="entry name" value="Cyt_P450_E_grp-I"/>
</dbReference>
<keyword evidence="13" id="KW-1185">Reference proteome</keyword>
<comment type="similarity">
    <text evidence="3 10">Belongs to the cytochrome P450 family.</text>
</comment>
<dbReference type="PANTHER" id="PTHR46300:SF7">
    <property type="entry name" value="P450, PUTATIVE (EUROFUNG)-RELATED"/>
    <property type="match status" value="1"/>
</dbReference>
<dbReference type="PANTHER" id="PTHR46300">
    <property type="entry name" value="P450, PUTATIVE (EUROFUNG)-RELATED-RELATED"/>
    <property type="match status" value="1"/>
</dbReference>
<evidence type="ECO:0000256" key="8">
    <source>
        <dbReference type="ARBA" id="ARBA00023033"/>
    </source>
</evidence>
<dbReference type="InterPro" id="IPR050364">
    <property type="entry name" value="Cytochrome_P450_fung"/>
</dbReference>
<evidence type="ECO:0000256" key="10">
    <source>
        <dbReference type="RuleBase" id="RU000461"/>
    </source>
</evidence>
<evidence type="ECO:0000313" key="13">
    <source>
        <dbReference type="Proteomes" id="UP000623467"/>
    </source>
</evidence>
<keyword evidence="4 9" id="KW-0349">Heme</keyword>
<evidence type="ECO:0000256" key="1">
    <source>
        <dbReference type="ARBA" id="ARBA00001971"/>
    </source>
</evidence>
<evidence type="ECO:0000313" key="12">
    <source>
        <dbReference type="EMBL" id="KAF7342530.1"/>
    </source>
</evidence>
<accession>A0A8H6XLL3</accession>
<evidence type="ECO:0000256" key="6">
    <source>
        <dbReference type="ARBA" id="ARBA00023002"/>
    </source>
</evidence>
<keyword evidence="6 10" id="KW-0560">Oxidoreductase</keyword>
<feature type="signal peptide" evidence="11">
    <location>
        <begin position="1"/>
        <end position="29"/>
    </location>
</feature>
<reference evidence="12" key="1">
    <citation type="submission" date="2020-05" db="EMBL/GenBank/DDBJ databases">
        <title>Mycena genomes resolve the evolution of fungal bioluminescence.</title>
        <authorList>
            <person name="Tsai I.J."/>
        </authorList>
    </citation>
    <scope>NUCLEOTIDE SEQUENCE</scope>
    <source>
        <strain evidence="12">160909Yilan</strain>
    </source>
</reference>
<dbReference type="PROSITE" id="PS00086">
    <property type="entry name" value="CYTOCHROME_P450"/>
    <property type="match status" value="1"/>
</dbReference>
<dbReference type="Gene3D" id="1.10.630.10">
    <property type="entry name" value="Cytochrome P450"/>
    <property type="match status" value="1"/>
</dbReference>
<keyword evidence="8 10" id="KW-0503">Monooxygenase</keyword>
<dbReference type="Pfam" id="PF00067">
    <property type="entry name" value="p450"/>
    <property type="match status" value="1"/>
</dbReference>
<dbReference type="GO" id="GO:0016705">
    <property type="term" value="F:oxidoreductase activity, acting on paired donors, with incorporation or reduction of molecular oxygen"/>
    <property type="evidence" value="ECO:0007669"/>
    <property type="project" value="InterPro"/>
</dbReference>
<keyword evidence="5 9" id="KW-0479">Metal-binding</keyword>
<evidence type="ECO:0000256" key="7">
    <source>
        <dbReference type="ARBA" id="ARBA00023004"/>
    </source>
</evidence>
<gene>
    <name evidence="12" type="ORF">MSAN_02009200</name>
</gene>
<name>A0A8H6XLL3_9AGAR</name>
<dbReference type="InterPro" id="IPR036396">
    <property type="entry name" value="Cyt_P450_sf"/>
</dbReference>
<feature type="chain" id="PRO_5034761110" evidence="11">
    <location>
        <begin position="30"/>
        <end position="505"/>
    </location>
</feature>
<keyword evidence="7 9" id="KW-0408">Iron</keyword>
<dbReference type="EMBL" id="JACAZH010000025">
    <property type="protein sequence ID" value="KAF7342530.1"/>
    <property type="molecule type" value="Genomic_DNA"/>
</dbReference>
<comment type="cofactor">
    <cofactor evidence="1 9">
        <name>heme</name>
        <dbReference type="ChEBI" id="CHEBI:30413"/>
    </cofactor>
</comment>
<dbReference type="SUPFAM" id="SSF48264">
    <property type="entry name" value="Cytochrome P450"/>
    <property type="match status" value="1"/>
</dbReference>
<evidence type="ECO:0000256" key="4">
    <source>
        <dbReference type="ARBA" id="ARBA00022617"/>
    </source>
</evidence>
<dbReference type="InterPro" id="IPR017972">
    <property type="entry name" value="Cyt_P450_CS"/>
</dbReference>
<comment type="caution">
    <text evidence="12">The sequence shown here is derived from an EMBL/GenBank/DDBJ whole genome shotgun (WGS) entry which is preliminary data.</text>
</comment>
<dbReference type="CDD" id="cd11065">
    <property type="entry name" value="CYP64-like"/>
    <property type="match status" value="1"/>
</dbReference>
<dbReference type="OrthoDB" id="2789670at2759"/>
<protein>
    <submittedName>
        <fullName evidence="12">OrdA protein</fullName>
    </submittedName>
</protein>
<dbReference type="GO" id="GO:0020037">
    <property type="term" value="F:heme binding"/>
    <property type="evidence" value="ECO:0007669"/>
    <property type="project" value="InterPro"/>
</dbReference>
<evidence type="ECO:0000256" key="3">
    <source>
        <dbReference type="ARBA" id="ARBA00010617"/>
    </source>
</evidence>
<dbReference type="GO" id="GO:0004497">
    <property type="term" value="F:monooxygenase activity"/>
    <property type="evidence" value="ECO:0007669"/>
    <property type="project" value="UniProtKB-KW"/>
</dbReference>
<evidence type="ECO:0000256" key="5">
    <source>
        <dbReference type="ARBA" id="ARBA00022723"/>
    </source>
</evidence>
<dbReference type="AlphaFoldDB" id="A0A8H6XLL3"/>
<organism evidence="12 13">
    <name type="scientific">Mycena sanguinolenta</name>
    <dbReference type="NCBI Taxonomy" id="230812"/>
    <lineage>
        <taxon>Eukaryota</taxon>
        <taxon>Fungi</taxon>
        <taxon>Dikarya</taxon>
        <taxon>Basidiomycota</taxon>
        <taxon>Agaricomycotina</taxon>
        <taxon>Agaricomycetes</taxon>
        <taxon>Agaricomycetidae</taxon>
        <taxon>Agaricales</taxon>
        <taxon>Marasmiineae</taxon>
        <taxon>Mycenaceae</taxon>
        <taxon>Mycena</taxon>
    </lineage>
</organism>
<dbReference type="GO" id="GO:0005506">
    <property type="term" value="F:iron ion binding"/>
    <property type="evidence" value="ECO:0007669"/>
    <property type="project" value="InterPro"/>
</dbReference>
<evidence type="ECO:0000256" key="2">
    <source>
        <dbReference type="ARBA" id="ARBA00005179"/>
    </source>
</evidence>
<evidence type="ECO:0000256" key="11">
    <source>
        <dbReference type="SAM" id="SignalP"/>
    </source>
</evidence>